<evidence type="ECO:0000256" key="6">
    <source>
        <dbReference type="RuleBase" id="RU003847"/>
    </source>
</evidence>
<dbReference type="Pfam" id="PF19296">
    <property type="entry name" value="RelA_AH_RIS"/>
    <property type="match status" value="1"/>
</dbReference>
<dbReference type="GO" id="GO:0008728">
    <property type="term" value="F:GTP diphosphokinase activity"/>
    <property type="evidence" value="ECO:0007669"/>
    <property type="project" value="TreeGrafter"/>
</dbReference>
<dbReference type="Gene3D" id="1.10.3210.10">
    <property type="entry name" value="Hypothetical protein af1432"/>
    <property type="match status" value="1"/>
</dbReference>
<dbReference type="InterPro" id="IPR043519">
    <property type="entry name" value="NT_sf"/>
</dbReference>
<evidence type="ECO:0000313" key="11">
    <source>
        <dbReference type="Proteomes" id="UP000249203"/>
    </source>
</evidence>
<name>A0A327X3F5_9GAMM</name>
<dbReference type="PROSITE" id="PS51880">
    <property type="entry name" value="TGS"/>
    <property type="match status" value="1"/>
</dbReference>
<evidence type="ECO:0000313" key="10">
    <source>
        <dbReference type="EMBL" id="RUO28314.1"/>
    </source>
</evidence>
<dbReference type="CDD" id="cd01668">
    <property type="entry name" value="TGS_RSH"/>
    <property type="match status" value="1"/>
</dbReference>
<dbReference type="SUPFAM" id="SSF55021">
    <property type="entry name" value="ACT-like"/>
    <property type="match status" value="1"/>
</dbReference>
<comment type="function">
    <text evidence="6">In eubacteria ppGpp (guanosine 3'-diphosphate 5'-diphosphate) is a mediator of the stringent response that coordinates a variety of cellular activities in response to changes in nutritional abundance.</text>
</comment>
<dbReference type="InterPro" id="IPR004095">
    <property type="entry name" value="TGS"/>
</dbReference>
<evidence type="ECO:0000256" key="2">
    <source>
        <dbReference type="ARBA" id="ARBA00025704"/>
    </source>
</evidence>
<dbReference type="GO" id="GO:0008893">
    <property type="term" value="F:guanosine-3',5'-bis(diphosphate) 3'-diphosphatase activity"/>
    <property type="evidence" value="ECO:0007669"/>
    <property type="project" value="TreeGrafter"/>
</dbReference>
<dbReference type="Proteomes" id="UP000287865">
    <property type="component" value="Unassembled WGS sequence"/>
</dbReference>
<protein>
    <recommendedName>
        <fullName evidence="1">GTP pyrophosphokinase</fullName>
    </recommendedName>
    <alternativeName>
        <fullName evidence="4">(p)ppGpp synthase</fullName>
    </alternativeName>
    <alternativeName>
        <fullName evidence="3">ATP:GTP 3'-pyrophosphotransferase</fullName>
    </alternativeName>
    <alternativeName>
        <fullName evidence="5">ppGpp synthase I</fullName>
    </alternativeName>
</protein>
<evidence type="ECO:0000256" key="1">
    <source>
        <dbReference type="ARBA" id="ARBA00019852"/>
    </source>
</evidence>
<dbReference type="PANTHER" id="PTHR21262:SF31">
    <property type="entry name" value="GTP PYROPHOSPHOKINASE"/>
    <property type="match status" value="1"/>
</dbReference>
<evidence type="ECO:0000259" key="8">
    <source>
        <dbReference type="PROSITE" id="PS51880"/>
    </source>
</evidence>
<organism evidence="9 11">
    <name type="scientific">Aliidiomarina maris</name>
    <dbReference type="NCBI Taxonomy" id="531312"/>
    <lineage>
        <taxon>Bacteria</taxon>
        <taxon>Pseudomonadati</taxon>
        <taxon>Pseudomonadota</taxon>
        <taxon>Gammaproteobacteria</taxon>
        <taxon>Alteromonadales</taxon>
        <taxon>Idiomarinaceae</taxon>
        <taxon>Aliidiomarina</taxon>
    </lineage>
</organism>
<proteinExistence type="inferred from homology"/>
<dbReference type="OrthoDB" id="9805041at2"/>
<dbReference type="Pfam" id="PF02824">
    <property type="entry name" value="TGS"/>
    <property type="match status" value="1"/>
</dbReference>
<dbReference type="Pfam" id="PF13328">
    <property type="entry name" value="HD_4"/>
    <property type="match status" value="1"/>
</dbReference>
<evidence type="ECO:0000259" key="7">
    <source>
        <dbReference type="PROSITE" id="PS51671"/>
    </source>
</evidence>
<dbReference type="AlphaFoldDB" id="A0A327X3F5"/>
<evidence type="ECO:0000313" key="9">
    <source>
        <dbReference type="EMBL" id="RAK01477.1"/>
    </source>
</evidence>
<dbReference type="PANTHER" id="PTHR21262">
    <property type="entry name" value="GUANOSINE-3',5'-BIS DIPHOSPHATE 3'-PYROPHOSPHOHYDROLASE"/>
    <property type="match status" value="1"/>
</dbReference>
<dbReference type="InterPro" id="IPR012676">
    <property type="entry name" value="TGS-like"/>
</dbReference>
<dbReference type="CDD" id="cd04876">
    <property type="entry name" value="ACT_RelA-SpoT"/>
    <property type="match status" value="1"/>
</dbReference>
<dbReference type="GO" id="GO:0015949">
    <property type="term" value="P:nucleobase-containing small molecule interconversion"/>
    <property type="evidence" value="ECO:0007669"/>
    <property type="project" value="UniProtKB-ARBA"/>
</dbReference>
<dbReference type="EMBL" id="QLMD01000001">
    <property type="protein sequence ID" value="RAK01477.1"/>
    <property type="molecule type" value="Genomic_DNA"/>
</dbReference>
<sequence>MVQVRSTHVDKGVQQQDGWLHVVGRSKVRESLRELAQALQAHTQSDATQTPPWLVKGEEMVEILAQLNLDKLALQAALCLPAYEIHLIDDEWLVAHGGDKLQAMVHTVQQMQSISELQHFQHGKPNAAQIDTVRRMLLAMVEDVRAVLIKLAERICHLRLLKNADEEERVLAAKECSEIYAPLANRLGIGQLKWEIEDLAFRYLHPQTYKQIAQQLDEKRLQREAYIDSFVTDLQAHLDAENVDAKVYGRPKHIYSIWRKMHKKGLLFDELFDIRAVRIVTHSLKDCYGALGVVHTRWRHLASEFDDYVATPKPNGYQSIHTVVIGPEHKNVEIQIRSEQMHDDAEMGVAAHWVYKEGASGGRGQSYEEKIAWLRKLLAWHEDMAENEDLVQEIRSQVFEDRVYVFTPKGDVIDLPAGSTPLDFAYYVHSQVGHRCIGAKVDGRIVPFTYQLQNGERVEILTQKEPSPRRDWMNPALGYLRSSRARSKVHVFFKRLDRDKHILAGKEQLEAELARQKISMADADKAVSRFNMTSLDDLLAAIGAGDVGLHQVVNYLRPADVVESEQAQQALKKVLKKPAQKRQNLPKTDVQVEGIGNLMMSFAKCCQPLPGDPIMGYVTQGRGVSVHQKSCEQLQQLLQQAPQRGIEVQWSGRQQQRYAANVVVEAMDRNGLLHEVTTVIANEKVNVGDVQSRVDKSSAQVTLTLTLLVQDHAELDRVVKRLRQLSDVYSVQRH</sequence>
<evidence type="ECO:0000256" key="3">
    <source>
        <dbReference type="ARBA" id="ARBA00029754"/>
    </source>
</evidence>
<dbReference type="FunFam" id="3.10.20.30:FF:000002">
    <property type="entry name" value="GTP pyrophosphokinase (RelA/SpoT)"/>
    <property type="match status" value="1"/>
</dbReference>
<dbReference type="InterPro" id="IPR045600">
    <property type="entry name" value="RelA/SpoT_AH_RIS"/>
</dbReference>
<dbReference type="InterPro" id="IPR045865">
    <property type="entry name" value="ACT-like_dom_sf"/>
</dbReference>
<evidence type="ECO:0000256" key="5">
    <source>
        <dbReference type="ARBA" id="ARBA00033308"/>
    </source>
</evidence>
<dbReference type="CDD" id="cd05399">
    <property type="entry name" value="NT_Rel-Spo_like"/>
    <property type="match status" value="1"/>
</dbReference>
<accession>A0A327X3F5</accession>
<dbReference type="RefSeq" id="WP_111567970.1">
    <property type="nucleotide sequence ID" value="NZ_PIPK01000001.1"/>
</dbReference>
<dbReference type="SUPFAM" id="SSF81271">
    <property type="entry name" value="TGS-like"/>
    <property type="match status" value="1"/>
</dbReference>
<dbReference type="InterPro" id="IPR012675">
    <property type="entry name" value="Beta-grasp_dom_sf"/>
</dbReference>
<dbReference type="InterPro" id="IPR007685">
    <property type="entry name" value="RelA_SpoT"/>
</dbReference>
<dbReference type="NCBIfam" id="TIGR00691">
    <property type="entry name" value="spoT_relA"/>
    <property type="match status" value="1"/>
</dbReference>
<dbReference type="FunFam" id="3.30.460.10:FF:000001">
    <property type="entry name" value="GTP pyrophosphokinase RelA"/>
    <property type="match status" value="1"/>
</dbReference>
<dbReference type="Gene3D" id="3.30.70.260">
    <property type="match status" value="1"/>
</dbReference>
<reference evidence="10 12" key="1">
    <citation type="journal article" date="2018" name="Front. Microbiol.">
        <title>Genome-Based Analysis Reveals the Taxonomy and Diversity of the Family Idiomarinaceae.</title>
        <authorList>
            <person name="Liu Y."/>
            <person name="Lai Q."/>
            <person name="Shao Z."/>
        </authorList>
    </citation>
    <scope>NUCLEOTIDE SEQUENCE [LARGE SCALE GENOMIC DNA]</scope>
    <source>
        <strain evidence="10 12">CF12-14</strain>
    </source>
</reference>
<dbReference type="GO" id="GO:0042594">
    <property type="term" value="P:response to starvation"/>
    <property type="evidence" value="ECO:0007669"/>
    <property type="project" value="TreeGrafter"/>
</dbReference>
<dbReference type="SMART" id="SM00954">
    <property type="entry name" value="RelA_SpoT"/>
    <property type="match status" value="1"/>
</dbReference>
<dbReference type="Pfam" id="PF13291">
    <property type="entry name" value="ACT_4"/>
    <property type="match status" value="1"/>
</dbReference>
<feature type="domain" description="TGS" evidence="8">
    <location>
        <begin position="401"/>
        <end position="462"/>
    </location>
</feature>
<comment type="caution">
    <text evidence="9">The sequence shown here is derived from an EMBL/GenBank/DDBJ whole genome shotgun (WGS) entry which is preliminary data.</text>
</comment>
<dbReference type="Gene3D" id="3.30.460.10">
    <property type="entry name" value="Beta Polymerase, domain 2"/>
    <property type="match status" value="1"/>
</dbReference>
<gene>
    <name evidence="9" type="ORF">B0I24_101100</name>
    <name evidence="10" type="ORF">CWE07_00475</name>
</gene>
<dbReference type="SUPFAM" id="SSF109604">
    <property type="entry name" value="HD-domain/PDEase-like"/>
    <property type="match status" value="1"/>
</dbReference>
<evidence type="ECO:0000256" key="4">
    <source>
        <dbReference type="ARBA" id="ARBA00032407"/>
    </source>
</evidence>
<keyword evidence="12" id="KW-1185">Reference proteome</keyword>
<comment type="similarity">
    <text evidence="6">Belongs to the relA/spoT family.</text>
</comment>
<dbReference type="Pfam" id="PF04607">
    <property type="entry name" value="RelA_SpoT"/>
    <property type="match status" value="1"/>
</dbReference>
<dbReference type="EMBL" id="PIPK01000001">
    <property type="protein sequence ID" value="RUO28314.1"/>
    <property type="molecule type" value="Genomic_DNA"/>
</dbReference>
<feature type="domain" description="ACT" evidence="7">
    <location>
        <begin position="661"/>
        <end position="734"/>
    </location>
</feature>
<dbReference type="InterPro" id="IPR004811">
    <property type="entry name" value="RelA/Spo_fam"/>
</dbReference>
<evidence type="ECO:0000313" key="12">
    <source>
        <dbReference type="Proteomes" id="UP000287865"/>
    </source>
</evidence>
<dbReference type="Gene3D" id="3.10.20.30">
    <property type="match status" value="1"/>
</dbReference>
<dbReference type="Proteomes" id="UP000249203">
    <property type="component" value="Unassembled WGS sequence"/>
</dbReference>
<dbReference type="GO" id="GO:0005886">
    <property type="term" value="C:plasma membrane"/>
    <property type="evidence" value="ECO:0007669"/>
    <property type="project" value="TreeGrafter"/>
</dbReference>
<dbReference type="PROSITE" id="PS51671">
    <property type="entry name" value="ACT"/>
    <property type="match status" value="1"/>
</dbReference>
<dbReference type="InterPro" id="IPR033655">
    <property type="entry name" value="TGS_RelA/SpoT"/>
</dbReference>
<comment type="pathway">
    <text evidence="2">Purine metabolism.</text>
</comment>
<dbReference type="NCBIfam" id="NF008124">
    <property type="entry name" value="PRK10872.1"/>
    <property type="match status" value="1"/>
</dbReference>
<reference evidence="9 11" key="2">
    <citation type="submission" date="2018-06" db="EMBL/GenBank/DDBJ databases">
        <title>Genomic Encyclopedia of Type Strains, Phase III (KMG-III): the genomes of soil and plant-associated and newly described type strains.</title>
        <authorList>
            <person name="Whitman W."/>
        </authorList>
    </citation>
    <scope>NUCLEOTIDE SEQUENCE [LARGE SCALE GENOMIC DNA]</scope>
    <source>
        <strain evidence="9 11">CGMCC 1.15366</strain>
    </source>
</reference>
<dbReference type="InterPro" id="IPR002912">
    <property type="entry name" value="ACT_dom"/>
</dbReference>
<dbReference type="GO" id="GO:0015969">
    <property type="term" value="P:guanosine tetraphosphate metabolic process"/>
    <property type="evidence" value="ECO:0007669"/>
    <property type="project" value="InterPro"/>
</dbReference>
<dbReference type="SUPFAM" id="SSF81301">
    <property type="entry name" value="Nucleotidyltransferase"/>
    <property type="match status" value="1"/>
</dbReference>